<keyword evidence="1" id="KW-0812">Transmembrane</keyword>
<dbReference type="EMBL" id="PYSW02000014">
    <property type="protein sequence ID" value="KAG2386821.1"/>
    <property type="molecule type" value="Genomic_DNA"/>
</dbReference>
<evidence type="ECO:0000256" key="1">
    <source>
        <dbReference type="SAM" id="Phobius"/>
    </source>
</evidence>
<dbReference type="AlphaFoldDB" id="A0AA88GR08"/>
<proteinExistence type="predicted"/>
<evidence type="ECO:0000313" key="3">
    <source>
        <dbReference type="Proteomes" id="UP000816034"/>
    </source>
</evidence>
<dbReference type="Proteomes" id="UP000816034">
    <property type="component" value="Unassembled WGS sequence"/>
</dbReference>
<organism evidence="2 3">
    <name type="scientific">Naegleria lovaniensis</name>
    <name type="common">Amoeba</name>
    <dbReference type="NCBI Taxonomy" id="51637"/>
    <lineage>
        <taxon>Eukaryota</taxon>
        <taxon>Discoba</taxon>
        <taxon>Heterolobosea</taxon>
        <taxon>Tetramitia</taxon>
        <taxon>Eutetramitia</taxon>
        <taxon>Vahlkampfiidae</taxon>
        <taxon>Naegleria</taxon>
    </lineage>
</organism>
<comment type="caution">
    <text evidence="2">The sequence shown here is derived from an EMBL/GenBank/DDBJ whole genome shotgun (WGS) entry which is preliminary data.</text>
</comment>
<accession>A0AA88GR08</accession>
<sequence>MHPTTHNIWGKLFITASVVLVMSLVLFHHRVNGIQTCSNLNAVAESVNSKDYIQYIVDQHPIDEYYTAYVSRNEDVDYNTMNVSRASSWVMSTLLQSDSDTYIIANDTLLPYSNVTFVGLSNVITTNYLVQVNSDYTYHSDIETMGVSSSPIVQVDTSNILSDNQLETVAASKSLKTSDFPIVKDNDVKVVTINHTAFVSIVPFLSQQSVNFAILDINSTTLPVPSFNQTLGAFSFAFPSDLIVNEPIYDVNGTVIGQQNHASPSAVSIESLPSVQDSTNLQKLISVRMLSLQVAEPEKFGSKVNIEAVVTLVTQGSLKFIRYNIQTDSDNTQLSVVTAKPIAARVIMPKVDANNLPLGAKILFKKDVLYTLMTISRNQQKAFENLHGIPLDFDPSQDVAPFLLVININTGAVATVTNLGKKLLKTSRNYATDFTFSGEDDIMVVGNSEDITYESGVEEYKNVQSFYVYYSHNSVVASGYFGNSLFIKRDTTFINPSSDANLRFIALATSFSIDQVKGKFVVGGYVTDFAQPWISNGRLSLIQFNTTSMDIEILYNMQVAYDGSNQVRIVRNAIKKNPNIKGGNPAVFNAALSMHGPTTAPPANPLDDKFRNVASGFWQMDCEPINYELATGLTYAFYVVFSVVTFIMIVIVISFSAYGFYLCIKDCRKGDEYSKLIE</sequence>
<protein>
    <submittedName>
        <fullName evidence="2">Uncharacterized protein</fullName>
    </submittedName>
</protein>
<keyword evidence="3" id="KW-1185">Reference proteome</keyword>
<feature type="transmembrane region" description="Helical" evidence="1">
    <location>
        <begin position="635"/>
        <end position="664"/>
    </location>
</feature>
<dbReference type="RefSeq" id="XP_044550813.1">
    <property type="nucleotide sequence ID" value="XM_044691209.1"/>
</dbReference>
<reference evidence="2 3" key="1">
    <citation type="journal article" date="2018" name="BMC Genomics">
        <title>The genome of Naegleria lovaniensis, the basis for a comparative approach to unravel pathogenicity factors of the human pathogenic amoeba N. fowleri.</title>
        <authorList>
            <person name="Liechti N."/>
            <person name="Schurch N."/>
            <person name="Bruggmann R."/>
            <person name="Wittwer M."/>
        </authorList>
    </citation>
    <scope>NUCLEOTIDE SEQUENCE [LARGE SCALE GENOMIC DNA]</scope>
    <source>
        <strain evidence="2 3">ATCC 30569</strain>
    </source>
</reference>
<keyword evidence="1" id="KW-1133">Transmembrane helix</keyword>
<dbReference type="GeneID" id="68094312"/>
<evidence type="ECO:0000313" key="2">
    <source>
        <dbReference type="EMBL" id="KAG2386821.1"/>
    </source>
</evidence>
<name>A0AA88GR08_NAELO</name>
<gene>
    <name evidence="2" type="ORF">C9374_001856</name>
</gene>
<feature type="transmembrane region" description="Helical" evidence="1">
    <location>
        <begin position="12"/>
        <end position="31"/>
    </location>
</feature>
<keyword evidence="1" id="KW-0472">Membrane</keyword>